<dbReference type="Proteomes" id="UP000535838">
    <property type="component" value="Unassembled WGS sequence"/>
</dbReference>
<evidence type="ECO:0000259" key="8">
    <source>
        <dbReference type="PROSITE" id="PS50928"/>
    </source>
</evidence>
<dbReference type="GO" id="GO:0005886">
    <property type="term" value="C:plasma membrane"/>
    <property type="evidence" value="ECO:0007669"/>
    <property type="project" value="UniProtKB-SubCell"/>
</dbReference>
<keyword evidence="2 7" id="KW-0813">Transport</keyword>
<evidence type="ECO:0000256" key="5">
    <source>
        <dbReference type="ARBA" id="ARBA00022989"/>
    </source>
</evidence>
<dbReference type="Gene3D" id="1.10.3720.10">
    <property type="entry name" value="MetI-like"/>
    <property type="match status" value="1"/>
</dbReference>
<gene>
    <name evidence="9" type="ORF">H7B67_16770</name>
</gene>
<protein>
    <submittedName>
        <fullName evidence="9">Sugar ABC transporter permease</fullName>
    </submittedName>
</protein>
<evidence type="ECO:0000256" key="4">
    <source>
        <dbReference type="ARBA" id="ARBA00022692"/>
    </source>
</evidence>
<feature type="transmembrane region" description="Helical" evidence="7">
    <location>
        <begin position="299"/>
        <end position="317"/>
    </location>
</feature>
<dbReference type="PANTHER" id="PTHR43227:SF11">
    <property type="entry name" value="BLL4140 PROTEIN"/>
    <property type="match status" value="1"/>
</dbReference>
<name>A0A841SV32_9BACL</name>
<dbReference type="Pfam" id="PF00528">
    <property type="entry name" value="BPD_transp_1"/>
    <property type="match status" value="1"/>
</dbReference>
<dbReference type="CDD" id="cd06261">
    <property type="entry name" value="TM_PBP2"/>
    <property type="match status" value="1"/>
</dbReference>
<feature type="transmembrane region" description="Helical" evidence="7">
    <location>
        <begin position="38"/>
        <end position="64"/>
    </location>
</feature>
<evidence type="ECO:0000313" key="9">
    <source>
        <dbReference type="EMBL" id="MBB6635774.1"/>
    </source>
</evidence>
<evidence type="ECO:0000256" key="1">
    <source>
        <dbReference type="ARBA" id="ARBA00004651"/>
    </source>
</evidence>
<comment type="similarity">
    <text evidence="7">Belongs to the binding-protein-dependent transport system permease family.</text>
</comment>
<evidence type="ECO:0000256" key="7">
    <source>
        <dbReference type="RuleBase" id="RU363032"/>
    </source>
</evidence>
<dbReference type="InterPro" id="IPR000515">
    <property type="entry name" value="MetI-like"/>
</dbReference>
<organism evidence="9 10">
    <name type="scientific">Cohnella thailandensis</name>
    <dbReference type="NCBI Taxonomy" id="557557"/>
    <lineage>
        <taxon>Bacteria</taxon>
        <taxon>Bacillati</taxon>
        <taxon>Bacillota</taxon>
        <taxon>Bacilli</taxon>
        <taxon>Bacillales</taxon>
        <taxon>Paenibacillaceae</taxon>
        <taxon>Cohnella</taxon>
    </lineage>
</organism>
<comment type="caution">
    <text evidence="9">The sequence shown here is derived from an EMBL/GenBank/DDBJ whole genome shotgun (WGS) entry which is preliminary data.</text>
</comment>
<dbReference type="InterPro" id="IPR050809">
    <property type="entry name" value="UgpAE/MalFG_permease"/>
</dbReference>
<keyword evidence="6 7" id="KW-0472">Membrane</keyword>
<evidence type="ECO:0000256" key="3">
    <source>
        <dbReference type="ARBA" id="ARBA00022475"/>
    </source>
</evidence>
<evidence type="ECO:0000256" key="2">
    <source>
        <dbReference type="ARBA" id="ARBA00022448"/>
    </source>
</evidence>
<feature type="transmembrane region" description="Helical" evidence="7">
    <location>
        <begin position="101"/>
        <end position="123"/>
    </location>
</feature>
<comment type="subcellular location">
    <subcellularLocation>
        <location evidence="1 7">Cell membrane</location>
        <topology evidence="1 7">Multi-pass membrane protein</topology>
    </subcellularLocation>
</comment>
<feature type="domain" description="ABC transmembrane type-1" evidence="8">
    <location>
        <begin position="97"/>
        <end position="313"/>
    </location>
</feature>
<evidence type="ECO:0000313" key="10">
    <source>
        <dbReference type="Proteomes" id="UP000535838"/>
    </source>
</evidence>
<accession>A0A841SV32</accession>
<feature type="transmembrane region" description="Helical" evidence="7">
    <location>
        <begin position="186"/>
        <end position="209"/>
    </location>
</feature>
<evidence type="ECO:0000256" key="6">
    <source>
        <dbReference type="ARBA" id="ARBA00023136"/>
    </source>
</evidence>
<dbReference type="PROSITE" id="PS50928">
    <property type="entry name" value="ABC_TM1"/>
    <property type="match status" value="1"/>
</dbReference>
<keyword evidence="3" id="KW-1003">Cell membrane</keyword>
<keyword evidence="10" id="KW-1185">Reference proteome</keyword>
<dbReference type="InterPro" id="IPR035906">
    <property type="entry name" value="MetI-like_sf"/>
</dbReference>
<proteinExistence type="inferred from homology"/>
<dbReference type="GO" id="GO:0055085">
    <property type="term" value="P:transmembrane transport"/>
    <property type="evidence" value="ECO:0007669"/>
    <property type="project" value="InterPro"/>
</dbReference>
<feature type="transmembrane region" description="Helical" evidence="7">
    <location>
        <begin position="135"/>
        <end position="156"/>
    </location>
</feature>
<keyword evidence="5 7" id="KW-1133">Transmembrane helix</keyword>
<sequence length="327" mass="37787">MGRYREWQGTATHFTGKEEWSIVRRNQVSRFIGRNIELFTFSLPAVIYIFVMAYVPMFGAVIAFKNYEYDKGILGSDWVGFQNFEFLFKSENAFRITRNTILYNVSYMLMTTIFALLVAILLHEISKKWLKLYQTAMILPFFLSWVVVSYITMAFLDHQNGFLNGWLTALGFEKVQWYFDAHVWPYILNVVHLWKSIGFSALVYFAGILGIDAELYEAARIDGARRWQMIWNVTIPQLTPLIIILLILSIGNMFRGDFGLHYFIPNNNGMTYSTTDIIDTYIYRALSTLGDVSMASAVGLYQSFVGFVLVVAANFTVRKINEENSLF</sequence>
<dbReference type="PANTHER" id="PTHR43227">
    <property type="entry name" value="BLL4140 PROTEIN"/>
    <property type="match status" value="1"/>
</dbReference>
<dbReference type="AlphaFoldDB" id="A0A841SV32"/>
<feature type="transmembrane region" description="Helical" evidence="7">
    <location>
        <begin position="230"/>
        <end position="250"/>
    </location>
</feature>
<dbReference type="EMBL" id="JACJVQ010000014">
    <property type="protein sequence ID" value="MBB6635774.1"/>
    <property type="molecule type" value="Genomic_DNA"/>
</dbReference>
<keyword evidence="4 7" id="KW-0812">Transmembrane</keyword>
<reference evidence="9 10" key="1">
    <citation type="submission" date="2020-08" db="EMBL/GenBank/DDBJ databases">
        <title>Cohnella phylogeny.</title>
        <authorList>
            <person name="Dunlap C."/>
        </authorList>
    </citation>
    <scope>NUCLEOTIDE SEQUENCE [LARGE SCALE GENOMIC DNA]</scope>
    <source>
        <strain evidence="9 10">DSM 25241</strain>
    </source>
</reference>
<dbReference type="SUPFAM" id="SSF161098">
    <property type="entry name" value="MetI-like"/>
    <property type="match status" value="1"/>
</dbReference>